<proteinExistence type="predicted"/>
<dbReference type="AlphaFoldDB" id="A0A916WZG5"/>
<name>A0A916WZG5_9HYPH</name>
<evidence type="ECO:0000313" key="2">
    <source>
        <dbReference type="EMBL" id="GGB45357.1"/>
    </source>
</evidence>
<keyword evidence="1" id="KW-1133">Transmembrane helix</keyword>
<feature type="transmembrane region" description="Helical" evidence="1">
    <location>
        <begin position="21"/>
        <end position="44"/>
    </location>
</feature>
<keyword evidence="1" id="KW-0812">Transmembrane</keyword>
<reference evidence="2" key="2">
    <citation type="submission" date="2020-09" db="EMBL/GenBank/DDBJ databases">
        <authorList>
            <person name="Sun Q."/>
            <person name="Zhou Y."/>
        </authorList>
    </citation>
    <scope>NUCLEOTIDE SEQUENCE</scope>
    <source>
        <strain evidence="2">CGMCC 1.12426</strain>
    </source>
</reference>
<accession>A0A916WZG5</accession>
<dbReference type="RefSeq" id="WP_150495607.1">
    <property type="nucleotide sequence ID" value="NZ_BMFA01000004.1"/>
</dbReference>
<organism evidence="2 3">
    <name type="scientific">Roseibium aquae</name>
    <dbReference type="NCBI Taxonomy" id="1323746"/>
    <lineage>
        <taxon>Bacteria</taxon>
        <taxon>Pseudomonadati</taxon>
        <taxon>Pseudomonadota</taxon>
        <taxon>Alphaproteobacteria</taxon>
        <taxon>Hyphomicrobiales</taxon>
        <taxon>Stappiaceae</taxon>
        <taxon>Roseibium</taxon>
    </lineage>
</organism>
<dbReference type="Proteomes" id="UP000605148">
    <property type="component" value="Unassembled WGS sequence"/>
</dbReference>
<dbReference type="EMBL" id="BMFA01000004">
    <property type="protein sequence ID" value="GGB45357.1"/>
    <property type="molecule type" value="Genomic_DNA"/>
</dbReference>
<protein>
    <submittedName>
        <fullName evidence="2">Uncharacterized protein</fullName>
    </submittedName>
</protein>
<keyword evidence="3" id="KW-1185">Reference proteome</keyword>
<evidence type="ECO:0000256" key="1">
    <source>
        <dbReference type="SAM" id="Phobius"/>
    </source>
</evidence>
<comment type="caution">
    <text evidence="2">The sequence shown here is derived from an EMBL/GenBank/DDBJ whole genome shotgun (WGS) entry which is preliminary data.</text>
</comment>
<sequence length="121" mass="12473">MRGIHRQPKFRNGNAHAGSLIGRQLAAIFITGFLAVTIAALLTFGEAQSSNAVSPVEAASMAAKGDRGPSACQGQAWGAWDATCAAALSGATRIRSVGYVTVEHPSGLANETILTRVQASH</sequence>
<reference evidence="2" key="1">
    <citation type="journal article" date="2014" name="Int. J. Syst. Evol. Microbiol.">
        <title>Complete genome sequence of Corynebacterium casei LMG S-19264T (=DSM 44701T), isolated from a smear-ripened cheese.</title>
        <authorList>
            <consortium name="US DOE Joint Genome Institute (JGI-PGF)"/>
            <person name="Walter F."/>
            <person name="Albersmeier A."/>
            <person name="Kalinowski J."/>
            <person name="Ruckert C."/>
        </authorList>
    </citation>
    <scope>NUCLEOTIDE SEQUENCE</scope>
    <source>
        <strain evidence="2">CGMCC 1.12426</strain>
    </source>
</reference>
<evidence type="ECO:0000313" key="3">
    <source>
        <dbReference type="Proteomes" id="UP000605148"/>
    </source>
</evidence>
<keyword evidence="1" id="KW-0472">Membrane</keyword>
<gene>
    <name evidence="2" type="ORF">GCM10011316_16750</name>
</gene>